<feature type="domain" description="SHSP" evidence="2">
    <location>
        <begin position="4"/>
        <end position="102"/>
    </location>
</feature>
<evidence type="ECO:0000313" key="4">
    <source>
        <dbReference type="Proteomes" id="UP000000262"/>
    </source>
</evidence>
<sequence length="102" mass="11658">MVRVSPNGKAEPLHTVFDLPDRVEILIDLPLADEKSLTVSLYQKTLKVRAKLREKILIGGYEVEEYVKIMKIPEDVDEEYELEIVNREGPIVVIVFPKAARP</sequence>
<dbReference type="STRING" id="453591.Igni_0195"/>
<keyword evidence="4" id="KW-1185">Reference proteome</keyword>
<gene>
    <name evidence="3" type="ordered locus">Igni_0195</name>
</gene>
<dbReference type="RefSeq" id="WP_011998231.1">
    <property type="nucleotide sequence ID" value="NC_009776.1"/>
</dbReference>
<evidence type="ECO:0000313" key="3">
    <source>
        <dbReference type="EMBL" id="ABU81379.1"/>
    </source>
</evidence>
<reference evidence="3 4" key="1">
    <citation type="journal article" date="2008" name="Genome Biol.">
        <title>A genomic analysis of the archaeal system Ignicoccus hospitalis-Nanoarchaeum equitans.</title>
        <authorList>
            <person name="Podar M."/>
            <person name="Anderson I."/>
            <person name="Makarova K.S."/>
            <person name="Elkins J.G."/>
            <person name="Ivanova N."/>
            <person name="Wall M.A."/>
            <person name="Lykidis A."/>
            <person name="Mavromatis K."/>
            <person name="Sun H."/>
            <person name="Hudson M.E."/>
            <person name="Chen W."/>
            <person name="Deciu C."/>
            <person name="Hutchison D."/>
            <person name="Eads J.R."/>
            <person name="Anderson A."/>
            <person name="Fernandes F."/>
            <person name="Szeto E."/>
            <person name="Lapidus A."/>
            <person name="Kyrpides N.C."/>
            <person name="Saier M.H.Jr."/>
            <person name="Richardson P.M."/>
            <person name="Rachel R."/>
            <person name="Huber H."/>
            <person name="Eisen J.A."/>
            <person name="Koonin E.V."/>
            <person name="Keller M."/>
            <person name="Stetter K.O."/>
        </authorList>
    </citation>
    <scope>NUCLEOTIDE SEQUENCE [LARGE SCALE GENOMIC DNA]</scope>
    <source>
        <strain evidence="4">KIN4/I / DSM 18386 / JCM 14125</strain>
    </source>
</reference>
<dbReference type="eggNOG" id="arCOG01840">
    <property type="taxonomic scope" value="Archaea"/>
</dbReference>
<dbReference type="Proteomes" id="UP000000262">
    <property type="component" value="Chromosome"/>
</dbReference>
<name>A8A8X7_IGNH4</name>
<dbReference type="CDD" id="cd00298">
    <property type="entry name" value="ACD_sHsps_p23-like"/>
    <property type="match status" value="1"/>
</dbReference>
<dbReference type="HOGENOM" id="CLU_2271009_0_0_2"/>
<dbReference type="AlphaFoldDB" id="A8A8X7"/>
<dbReference type="Gene3D" id="2.60.40.790">
    <property type="match status" value="1"/>
</dbReference>
<proteinExistence type="inferred from homology"/>
<dbReference type="KEGG" id="iho:Igni_0195"/>
<dbReference type="GeneID" id="5562197"/>
<accession>A8A8X7</accession>
<dbReference type="PROSITE" id="PS01031">
    <property type="entry name" value="SHSP"/>
    <property type="match status" value="1"/>
</dbReference>
<dbReference type="EMBL" id="CP000816">
    <property type="protein sequence ID" value="ABU81379.1"/>
    <property type="molecule type" value="Genomic_DNA"/>
</dbReference>
<protein>
    <recommendedName>
        <fullName evidence="2">SHSP domain-containing protein</fullName>
    </recommendedName>
</protein>
<dbReference type="InterPro" id="IPR008978">
    <property type="entry name" value="HSP20-like_chaperone"/>
</dbReference>
<dbReference type="OrthoDB" id="15039at2157"/>
<comment type="similarity">
    <text evidence="1">Belongs to the small heat shock protein (HSP20) family.</text>
</comment>
<organism evidence="3 4">
    <name type="scientific">Ignicoccus hospitalis (strain KIN4/I / DSM 18386 / JCM 14125)</name>
    <dbReference type="NCBI Taxonomy" id="453591"/>
    <lineage>
        <taxon>Archaea</taxon>
        <taxon>Thermoproteota</taxon>
        <taxon>Thermoprotei</taxon>
        <taxon>Desulfurococcales</taxon>
        <taxon>Desulfurococcaceae</taxon>
        <taxon>Ignicoccus</taxon>
    </lineage>
</organism>
<dbReference type="SUPFAM" id="SSF49764">
    <property type="entry name" value="HSP20-like chaperones"/>
    <property type="match status" value="1"/>
</dbReference>
<evidence type="ECO:0000256" key="1">
    <source>
        <dbReference type="PROSITE-ProRule" id="PRU00285"/>
    </source>
</evidence>
<dbReference type="InterPro" id="IPR002068">
    <property type="entry name" value="A-crystallin/Hsp20_dom"/>
</dbReference>
<evidence type="ECO:0000259" key="2">
    <source>
        <dbReference type="PROSITE" id="PS01031"/>
    </source>
</evidence>